<dbReference type="Pfam" id="PF02355">
    <property type="entry name" value="SecD_SecF_C"/>
    <property type="match status" value="1"/>
</dbReference>
<evidence type="ECO:0000256" key="9">
    <source>
        <dbReference type="HAMAP-Rule" id="MF_01464"/>
    </source>
</evidence>
<dbReference type="EMBL" id="ARYJ01000021">
    <property type="protein sequence ID" value="KCZ82850.1"/>
    <property type="molecule type" value="Genomic_DNA"/>
</dbReference>
<evidence type="ECO:0000256" key="6">
    <source>
        <dbReference type="ARBA" id="ARBA00022989"/>
    </source>
</evidence>
<dbReference type="InterPro" id="IPR048634">
    <property type="entry name" value="SecD_SecF_C"/>
</dbReference>
<dbReference type="NCBIfam" id="TIGR00916">
    <property type="entry name" value="2A0604s01"/>
    <property type="match status" value="1"/>
</dbReference>
<dbReference type="STRING" id="1280952.HJA_17335"/>
<name>A0A059F623_9PROT</name>
<keyword evidence="12" id="KW-1185">Reference proteome</keyword>
<keyword evidence="5 9" id="KW-0653">Protein transport</keyword>
<dbReference type="PRINTS" id="PR01755">
    <property type="entry name" value="SECFTRNLCASE"/>
</dbReference>
<feature type="transmembrane region" description="Helical" evidence="9">
    <location>
        <begin position="155"/>
        <end position="176"/>
    </location>
</feature>
<comment type="similarity">
    <text evidence="9">Belongs to the SecD/SecF family. SecF subfamily.</text>
</comment>
<evidence type="ECO:0000256" key="2">
    <source>
        <dbReference type="ARBA" id="ARBA00022448"/>
    </source>
</evidence>
<keyword evidence="8 9" id="KW-0472">Membrane</keyword>
<keyword evidence="2 9" id="KW-0813">Transport</keyword>
<feature type="transmembrane region" description="Helical" evidence="9">
    <location>
        <begin position="285"/>
        <end position="310"/>
    </location>
</feature>
<evidence type="ECO:0000313" key="12">
    <source>
        <dbReference type="Proteomes" id="UP000024816"/>
    </source>
</evidence>
<dbReference type="InterPro" id="IPR055344">
    <property type="entry name" value="SecD_SecF_C_bact"/>
</dbReference>
<evidence type="ECO:0000313" key="11">
    <source>
        <dbReference type="EMBL" id="KCZ82850.1"/>
    </source>
</evidence>
<evidence type="ECO:0000259" key="10">
    <source>
        <dbReference type="Pfam" id="PF02355"/>
    </source>
</evidence>
<comment type="function">
    <text evidence="9">Part of the Sec protein translocase complex. Interacts with the SecYEG preprotein conducting channel. SecDF uses the proton motive force (PMF) to complete protein translocation after the ATP-dependent function of SecA.</text>
</comment>
<keyword evidence="7 9" id="KW-0811">Translocation</keyword>
<dbReference type="RefSeq" id="WP_035584952.1">
    <property type="nucleotide sequence ID" value="NZ_ARYJ01000021.1"/>
</dbReference>
<reference evidence="11 12" key="1">
    <citation type="journal article" date="2014" name="Antonie Van Leeuwenhoek">
        <title>Hyphomonas beringensis sp. nov. and Hyphomonas chukchiensis sp. nov., isolated from surface seawater of the Bering Sea and Chukchi Sea.</title>
        <authorList>
            <person name="Li C."/>
            <person name="Lai Q."/>
            <person name="Li G."/>
            <person name="Dong C."/>
            <person name="Wang J."/>
            <person name="Liao Y."/>
            <person name="Shao Z."/>
        </authorList>
    </citation>
    <scope>NUCLEOTIDE SEQUENCE [LARGE SCALE GENOMIC DNA]</scope>
    <source>
        <strain evidence="11 12">VP2</strain>
    </source>
</reference>
<evidence type="ECO:0000256" key="5">
    <source>
        <dbReference type="ARBA" id="ARBA00022927"/>
    </source>
</evidence>
<dbReference type="eggNOG" id="COG0341">
    <property type="taxonomic scope" value="Bacteria"/>
</dbReference>
<evidence type="ECO:0000256" key="7">
    <source>
        <dbReference type="ARBA" id="ARBA00023010"/>
    </source>
</evidence>
<dbReference type="OrthoDB" id="9774769at2"/>
<keyword evidence="4 9" id="KW-0812">Transmembrane</keyword>
<dbReference type="Gene3D" id="1.20.1640.10">
    <property type="entry name" value="Multidrug efflux transporter AcrB transmembrane domain"/>
    <property type="match status" value="1"/>
</dbReference>
<comment type="caution">
    <text evidence="11">The sequence shown here is derived from an EMBL/GenBank/DDBJ whole genome shotgun (WGS) entry which is preliminary data.</text>
</comment>
<proteinExistence type="inferred from homology"/>
<feature type="transmembrane region" description="Helical" evidence="9">
    <location>
        <begin position="210"/>
        <end position="231"/>
    </location>
</feature>
<keyword evidence="3 9" id="KW-1003">Cell membrane</keyword>
<dbReference type="InterPro" id="IPR022813">
    <property type="entry name" value="SecD/SecF_arch_bac"/>
</dbReference>
<dbReference type="HAMAP" id="MF_01464_B">
    <property type="entry name" value="SecF_B"/>
    <property type="match status" value="1"/>
</dbReference>
<dbReference type="GO" id="GO:0005886">
    <property type="term" value="C:plasma membrane"/>
    <property type="evidence" value="ECO:0007669"/>
    <property type="project" value="UniProtKB-SubCell"/>
</dbReference>
<dbReference type="GO" id="GO:0015450">
    <property type="term" value="F:protein-transporting ATPase activity"/>
    <property type="evidence" value="ECO:0007669"/>
    <property type="project" value="InterPro"/>
</dbReference>
<dbReference type="GO" id="GO:0006605">
    <property type="term" value="P:protein targeting"/>
    <property type="evidence" value="ECO:0007669"/>
    <property type="project" value="UniProtKB-UniRule"/>
</dbReference>
<feature type="transmembrane region" description="Helical" evidence="9">
    <location>
        <begin position="252"/>
        <end position="279"/>
    </location>
</feature>
<dbReference type="PANTHER" id="PTHR30081">
    <property type="entry name" value="PROTEIN-EXPORT MEMBRANE PROTEIN SEC"/>
    <property type="match status" value="1"/>
</dbReference>
<feature type="transmembrane region" description="Helical" evidence="9">
    <location>
        <begin position="12"/>
        <end position="36"/>
    </location>
</feature>
<dbReference type="PANTHER" id="PTHR30081:SF8">
    <property type="entry name" value="PROTEIN TRANSLOCASE SUBUNIT SECF"/>
    <property type="match status" value="1"/>
</dbReference>
<evidence type="ECO:0000256" key="1">
    <source>
        <dbReference type="ARBA" id="ARBA00004651"/>
    </source>
</evidence>
<feature type="transmembrane region" description="Helical" evidence="9">
    <location>
        <begin position="183"/>
        <end position="204"/>
    </location>
</feature>
<evidence type="ECO:0000256" key="8">
    <source>
        <dbReference type="ARBA" id="ARBA00023136"/>
    </source>
</evidence>
<dbReference type="GO" id="GO:0043952">
    <property type="term" value="P:protein transport by the Sec complex"/>
    <property type="evidence" value="ECO:0007669"/>
    <property type="project" value="UniProtKB-UniRule"/>
</dbReference>
<dbReference type="AlphaFoldDB" id="A0A059F623"/>
<dbReference type="Proteomes" id="UP000024816">
    <property type="component" value="Unassembled WGS sequence"/>
</dbReference>
<organism evidence="11 12">
    <name type="scientific">Hyphomonas jannaschiana VP2</name>
    <dbReference type="NCBI Taxonomy" id="1280952"/>
    <lineage>
        <taxon>Bacteria</taxon>
        <taxon>Pseudomonadati</taxon>
        <taxon>Pseudomonadota</taxon>
        <taxon>Alphaproteobacteria</taxon>
        <taxon>Hyphomonadales</taxon>
        <taxon>Hyphomonadaceae</taxon>
        <taxon>Hyphomonas</taxon>
    </lineage>
</organism>
<dbReference type="InterPro" id="IPR022645">
    <property type="entry name" value="SecD/SecF_bac"/>
</dbReference>
<evidence type="ECO:0000256" key="4">
    <source>
        <dbReference type="ARBA" id="ARBA00022692"/>
    </source>
</evidence>
<dbReference type="GO" id="GO:0065002">
    <property type="term" value="P:intracellular protein transmembrane transport"/>
    <property type="evidence" value="ECO:0007669"/>
    <property type="project" value="UniProtKB-UniRule"/>
</dbReference>
<dbReference type="NCBIfam" id="TIGR00966">
    <property type="entry name" value="transloc_SecF"/>
    <property type="match status" value="1"/>
</dbReference>
<keyword evidence="6 9" id="KW-1133">Transmembrane helix</keyword>
<dbReference type="SUPFAM" id="SSF82866">
    <property type="entry name" value="Multidrug efflux transporter AcrB transmembrane domain"/>
    <property type="match status" value="1"/>
</dbReference>
<protein>
    <recommendedName>
        <fullName evidence="9">Protein-export membrane protein SecF</fullName>
    </recommendedName>
</protein>
<evidence type="ECO:0000256" key="3">
    <source>
        <dbReference type="ARBA" id="ARBA00022475"/>
    </source>
</evidence>
<sequence>MLIKYWPDRTKVPFMSFRVAGALFSMILIAASAFLLGTRGLNFGVDFAGGTVMELAKTDTVTVPAVREAMPINAEVNSARGTDGREIVVVKFGEAPPDLLGEDFKSLSEEQKAERASGATNELIVQTLSEKFGLSVENGDFLRNDSVGPKVSQELFTDGITALVVALAMMLVYIWFRFQWQFSVGAIAALAHDVIITLGMFALLRIEFNLTSIAALLTIIGYSMNDTVVVFDRIREDRRKYKKMPDREVIDMSLNVTLSRTLLTSGTTLISLFAIYFLGGPVLQGMSFALIFGIFIGTYSSIFIASALVLSLGMDFTRKTVEEVEGFTGV</sequence>
<dbReference type="InterPro" id="IPR005665">
    <property type="entry name" value="SecF_bac"/>
</dbReference>
<dbReference type="InterPro" id="IPR022646">
    <property type="entry name" value="SecD/SecF_CS"/>
</dbReference>
<feature type="domain" description="Protein export membrane protein SecD/SecF C-terminal" evidence="10">
    <location>
        <begin position="140"/>
        <end position="313"/>
    </location>
</feature>
<comment type="subcellular location">
    <subcellularLocation>
        <location evidence="1 9">Cell membrane</location>
        <topology evidence="1 9">Multi-pass membrane protein</topology>
    </subcellularLocation>
</comment>
<dbReference type="PATRIC" id="fig|1280952.3.peg.3466"/>
<dbReference type="Pfam" id="PF07549">
    <property type="entry name" value="Sec_GG"/>
    <property type="match status" value="1"/>
</dbReference>
<accession>A0A059F623</accession>
<comment type="subunit">
    <text evidence="9">Forms a complex with SecD. Part of the essential Sec protein translocation apparatus which comprises SecA, SecYEG and auxiliary proteins SecDF-YajC and YidC.</text>
</comment>
<gene>
    <name evidence="9" type="primary">secF</name>
    <name evidence="11" type="ORF">HJA_17335</name>
</gene>